<evidence type="ECO:0000259" key="1">
    <source>
        <dbReference type="Pfam" id="PF13175"/>
    </source>
</evidence>
<protein>
    <recommendedName>
        <fullName evidence="1">Endonuclease GajA/Old nuclease/RecF-like AAA domain-containing protein</fullName>
    </recommendedName>
</protein>
<feature type="domain" description="Endonuclease GajA/Old nuclease/RecF-like AAA" evidence="1">
    <location>
        <begin position="21"/>
        <end position="120"/>
    </location>
</feature>
<dbReference type="Gene3D" id="3.40.50.300">
    <property type="entry name" value="P-loop containing nucleotide triphosphate hydrolases"/>
    <property type="match status" value="1"/>
</dbReference>
<dbReference type="InterPro" id="IPR041685">
    <property type="entry name" value="AAA_GajA/Old/RecF-like"/>
</dbReference>
<dbReference type="EMBL" id="QMNG01000134">
    <property type="protein sequence ID" value="RLC35630.1"/>
    <property type="molecule type" value="Genomic_DNA"/>
</dbReference>
<organism evidence="2 3">
    <name type="scientific">candidate division Kazan bacterium</name>
    <dbReference type="NCBI Taxonomy" id="2202143"/>
    <lineage>
        <taxon>Bacteria</taxon>
        <taxon>Bacteria division Kazan-3B-28</taxon>
    </lineage>
</organism>
<dbReference type="InterPro" id="IPR027417">
    <property type="entry name" value="P-loop_NTPase"/>
</dbReference>
<sequence length="246" mass="28038">MRLLLRILEESVNVALEAFGKVNIFVGKNNSGKSSILEALCIIKSALTNEIFGESMLRLLLYRRGIERTSYTVREFWHNYETDKNIKFYLKFREEEPVSVEIKWQTDNLIEISFSKADAKFTCYPRIDSVGRGTSSGKIEDILREETITYLQRLMLIDDQLARKLEKHETRVFGRILESRLDKKIAIELKKAYGVNAEGLSYIPFSPGILGKTKLAVVTPKLSIHIDDIGDGAKYTTVILSLALLL</sequence>
<accession>A0A420ZAN2</accession>
<comment type="caution">
    <text evidence="2">The sequence shown here is derived from an EMBL/GenBank/DDBJ whole genome shotgun (WGS) entry which is preliminary data.</text>
</comment>
<name>A0A420ZAN2_UNCK3</name>
<dbReference type="AlphaFoldDB" id="A0A420ZAN2"/>
<dbReference type="Proteomes" id="UP000281261">
    <property type="component" value="Unassembled WGS sequence"/>
</dbReference>
<dbReference type="SUPFAM" id="SSF52540">
    <property type="entry name" value="P-loop containing nucleoside triphosphate hydrolases"/>
    <property type="match status" value="1"/>
</dbReference>
<evidence type="ECO:0000313" key="3">
    <source>
        <dbReference type="Proteomes" id="UP000281261"/>
    </source>
</evidence>
<proteinExistence type="predicted"/>
<dbReference type="Pfam" id="PF13175">
    <property type="entry name" value="AAA_15"/>
    <property type="match status" value="1"/>
</dbReference>
<evidence type="ECO:0000313" key="2">
    <source>
        <dbReference type="EMBL" id="RLC35630.1"/>
    </source>
</evidence>
<reference evidence="2 3" key="1">
    <citation type="submission" date="2018-06" db="EMBL/GenBank/DDBJ databases">
        <title>Extensive metabolic versatility and redundancy in microbially diverse, dynamic hydrothermal sediments.</title>
        <authorList>
            <person name="Dombrowski N."/>
            <person name="Teske A."/>
            <person name="Baker B.J."/>
        </authorList>
    </citation>
    <scope>NUCLEOTIDE SEQUENCE [LARGE SCALE GENOMIC DNA]</scope>
    <source>
        <strain evidence="2">B79_G16</strain>
    </source>
</reference>
<gene>
    <name evidence="2" type="ORF">DRH29_05995</name>
</gene>